<evidence type="ECO:0000256" key="4">
    <source>
        <dbReference type="ARBA" id="ARBA00023014"/>
    </source>
</evidence>
<feature type="domain" description="4Fe-4S ferredoxin-type" evidence="5">
    <location>
        <begin position="72"/>
        <end position="92"/>
    </location>
</feature>
<gene>
    <name evidence="6" type="ORF">MHHB_P0540</name>
</gene>
<keyword evidence="7" id="KW-1185">Reference proteome</keyword>
<keyword evidence="3" id="KW-0408">Iron</keyword>
<dbReference type="PANTHER" id="PTHR43687">
    <property type="entry name" value="ADENYLYLSULFATE REDUCTASE, BETA SUBUNIT"/>
    <property type="match status" value="1"/>
</dbReference>
<feature type="domain" description="4Fe-4S ferredoxin-type" evidence="5">
    <location>
        <begin position="93"/>
        <end position="119"/>
    </location>
</feature>
<dbReference type="Pfam" id="PF13237">
    <property type="entry name" value="Fer4_10"/>
    <property type="match status" value="1"/>
</dbReference>
<feature type="domain" description="4Fe-4S ferredoxin-type" evidence="5">
    <location>
        <begin position="152"/>
        <end position="180"/>
    </location>
</feature>
<dbReference type="PROSITE" id="PS51379">
    <property type="entry name" value="4FE4S_FER_2"/>
    <property type="match status" value="6"/>
</dbReference>
<dbReference type="GO" id="GO:0016491">
    <property type="term" value="F:oxidoreductase activity"/>
    <property type="evidence" value="ECO:0007669"/>
    <property type="project" value="UniProtKB-ARBA"/>
</dbReference>
<keyword evidence="2" id="KW-0479">Metal-binding</keyword>
<dbReference type="Pfam" id="PF12838">
    <property type="entry name" value="Fer4_7"/>
    <property type="match status" value="1"/>
</dbReference>
<evidence type="ECO:0000256" key="2">
    <source>
        <dbReference type="ARBA" id="ARBA00022723"/>
    </source>
</evidence>
<dbReference type="GO" id="GO:0046872">
    <property type="term" value="F:metal ion binding"/>
    <property type="evidence" value="ECO:0007669"/>
    <property type="project" value="UniProtKB-KW"/>
</dbReference>
<accession>A0A401HQ17</accession>
<keyword evidence="1" id="KW-0004">4Fe-4S</keyword>
<reference evidence="6 7" key="1">
    <citation type="journal article" date="2019" name="Int. J. Syst. Evol. Microbiol.">
        <title>Methanofervidicoccus abyssi gen. nov., sp. nov., a hydrogenotrophic methanogen, isolated from a hydrothermal vent chimney in the Mid-Cayman Spreading Center, the Caribbean Sea.</title>
        <authorList>
            <person name="Sakai S."/>
            <person name="Takaki Y."/>
            <person name="Miyazaki M."/>
            <person name="Ogawara M."/>
            <person name="Yanagawa K."/>
            <person name="Miyazaki J."/>
            <person name="Takai K."/>
        </authorList>
    </citation>
    <scope>NUCLEOTIDE SEQUENCE [LARGE SCALE GENOMIC DNA]</scope>
    <source>
        <strain evidence="6 7">HHB</strain>
    </source>
</reference>
<dbReference type="AlphaFoldDB" id="A0A401HQ17"/>
<dbReference type="SUPFAM" id="SSF54862">
    <property type="entry name" value="4Fe-4S ferredoxins"/>
    <property type="match status" value="2"/>
</dbReference>
<evidence type="ECO:0000313" key="6">
    <source>
        <dbReference type="EMBL" id="GBF36310.1"/>
    </source>
</evidence>
<organism evidence="6 7">
    <name type="scientific">Methanofervidicoccus abyssi</name>
    <dbReference type="NCBI Taxonomy" id="2082189"/>
    <lineage>
        <taxon>Archaea</taxon>
        <taxon>Methanobacteriati</taxon>
        <taxon>Methanobacteriota</taxon>
        <taxon>Methanomada group</taxon>
        <taxon>Methanococci</taxon>
        <taxon>Methanococcales</taxon>
        <taxon>Methanofervidicoccus</taxon>
    </lineage>
</organism>
<evidence type="ECO:0000256" key="3">
    <source>
        <dbReference type="ARBA" id="ARBA00023004"/>
    </source>
</evidence>
<dbReference type="Gene3D" id="3.30.70.3270">
    <property type="match status" value="1"/>
</dbReference>
<dbReference type="PROSITE" id="PS00198">
    <property type="entry name" value="4FE4S_FER_1"/>
    <property type="match status" value="5"/>
</dbReference>
<dbReference type="InterPro" id="IPR017896">
    <property type="entry name" value="4Fe4S_Fe-S-bd"/>
</dbReference>
<feature type="domain" description="4Fe-4S ferredoxin-type" evidence="5">
    <location>
        <begin position="38"/>
        <end position="67"/>
    </location>
</feature>
<feature type="domain" description="4Fe-4S ferredoxin-type" evidence="5">
    <location>
        <begin position="122"/>
        <end position="151"/>
    </location>
</feature>
<comment type="caution">
    <text evidence="6">The sequence shown here is derived from an EMBL/GenBank/DDBJ whole genome shotgun (WGS) entry which is preliminary data.</text>
</comment>
<feature type="domain" description="4Fe-4S ferredoxin-type" evidence="5">
    <location>
        <begin position="185"/>
        <end position="212"/>
    </location>
</feature>
<dbReference type="Proteomes" id="UP000290527">
    <property type="component" value="Unassembled WGS sequence"/>
</dbReference>
<dbReference type="InterPro" id="IPR050572">
    <property type="entry name" value="Fe-S_Ferredoxin"/>
</dbReference>
<evidence type="ECO:0000259" key="5">
    <source>
        <dbReference type="PROSITE" id="PS51379"/>
    </source>
</evidence>
<dbReference type="EMBL" id="BFAX01000003">
    <property type="protein sequence ID" value="GBF36310.1"/>
    <property type="molecule type" value="Genomic_DNA"/>
</dbReference>
<dbReference type="Pfam" id="PF12800">
    <property type="entry name" value="Fer4_4"/>
    <property type="match status" value="1"/>
</dbReference>
<evidence type="ECO:0000313" key="7">
    <source>
        <dbReference type="Proteomes" id="UP000290527"/>
    </source>
</evidence>
<dbReference type="GO" id="GO:0051539">
    <property type="term" value="F:4 iron, 4 sulfur cluster binding"/>
    <property type="evidence" value="ECO:0007669"/>
    <property type="project" value="UniProtKB-KW"/>
</dbReference>
<dbReference type="PANTHER" id="PTHR43687:SF1">
    <property type="entry name" value="FERREDOXIN III"/>
    <property type="match status" value="1"/>
</dbReference>
<evidence type="ECO:0000256" key="1">
    <source>
        <dbReference type="ARBA" id="ARBA00022485"/>
    </source>
</evidence>
<dbReference type="Pfam" id="PF00037">
    <property type="entry name" value="Fer4"/>
    <property type="match status" value="1"/>
</dbReference>
<sequence length="212" mass="24251">MFYNNRYLQRDAVVGKKTLRLIFKHLIQKEKSKKVVVKEEYPNLNSCIVCGLCSKVCPTGAIKLFKFRNIICENCGACIDVCPNNAITLDRFRVDKERCIKCGYCGIVCTLPVIKEEIPKPKTPVLVEDRCNRCGLCIKRCPEGAVYLKDDKVFIDEDRCKMCLSCINICPMKAIYSPTDYIKYLMVSIDIYSCISCRECEYVCPLNKHIAP</sequence>
<dbReference type="Gene3D" id="3.30.70.20">
    <property type="match status" value="2"/>
</dbReference>
<keyword evidence="4" id="KW-0411">Iron-sulfur</keyword>
<dbReference type="InterPro" id="IPR017900">
    <property type="entry name" value="4Fe4S_Fe_S_CS"/>
</dbReference>
<protein>
    <recommendedName>
        <fullName evidence="5">4Fe-4S ferredoxin-type domain-containing protein</fullName>
    </recommendedName>
</protein>
<name>A0A401HQ17_9EURY</name>
<dbReference type="OrthoDB" id="2837at2157"/>
<proteinExistence type="predicted"/>